<dbReference type="Proteomes" id="UP001500266">
    <property type="component" value="Unassembled WGS sequence"/>
</dbReference>
<proteinExistence type="predicted"/>
<accession>A0ABP7YWT7</accession>
<feature type="compositionally biased region" description="Low complexity" evidence="1">
    <location>
        <begin position="202"/>
        <end position="217"/>
    </location>
</feature>
<feature type="region of interest" description="Disordered" evidence="1">
    <location>
        <begin position="163"/>
        <end position="431"/>
    </location>
</feature>
<evidence type="ECO:0000313" key="3">
    <source>
        <dbReference type="Proteomes" id="UP001500266"/>
    </source>
</evidence>
<keyword evidence="3" id="KW-1185">Reference proteome</keyword>
<feature type="compositionally biased region" description="Basic and acidic residues" evidence="1">
    <location>
        <begin position="176"/>
        <end position="186"/>
    </location>
</feature>
<organism evidence="2 3">
    <name type="scientific">Actinomadura keratinilytica</name>
    <dbReference type="NCBI Taxonomy" id="547461"/>
    <lineage>
        <taxon>Bacteria</taxon>
        <taxon>Bacillati</taxon>
        <taxon>Actinomycetota</taxon>
        <taxon>Actinomycetes</taxon>
        <taxon>Streptosporangiales</taxon>
        <taxon>Thermomonosporaceae</taxon>
        <taxon>Actinomadura</taxon>
    </lineage>
</organism>
<evidence type="ECO:0000256" key="1">
    <source>
        <dbReference type="SAM" id="MobiDB-lite"/>
    </source>
</evidence>
<feature type="compositionally biased region" description="Basic and acidic residues" evidence="1">
    <location>
        <begin position="226"/>
        <end position="239"/>
    </location>
</feature>
<evidence type="ECO:0000313" key="2">
    <source>
        <dbReference type="EMBL" id="GAA4142619.1"/>
    </source>
</evidence>
<feature type="compositionally biased region" description="Low complexity" evidence="1">
    <location>
        <begin position="269"/>
        <end position="280"/>
    </location>
</feature>
<sequence length="467" mass="48878">MHELRGETDPLGLLAMRLSAGGLVAELTARGLRVTSPQVEGCGAEAAGVVVTCRPRPEDGNAPWFYTNWQGPIAPIDNVTDAVVAIRGYLARPGGDVMTAPFSVQVERALAELRRRFPGVCLWWGLYTKHFWALVEQDGRDRLLEAESPQELAWWLERMHSGASAVSDGASHPRGRARDDAPREGMRGSAGSTPPAHGGTGAAVQARPAPAVQPPSALGTQGRSASETREGPAPERTEAQARPGAGMDFPVVQTPLASGVRKRPASGMRESSASEAQARSFPGVQARSVSVMGVPSEPGERGRPASAMQTRPAPEVGASPGLEMQGRPASEMRTGPAPAVWESSVSGARRRPGAGVQERPVSATRMGAVTASGMQARPASGRRVRSASEMQVPSAPGALGRPAPGSRSHPASDVGVLPASEGRTGPGGRRRSAWVGWLSQSGGGRHVAPRRVGFWRRVFGAALVPGR</sequence>
<comment type="caution">
    <text evidence="2">The sequence shown here is derived from an EMBL/GenBank/DDBJ whole genome shotgun (WGS) entry which is preliminary data.</text>
</comment>
<dbReference type="EMBL" id="BAABDO010000042">
    <property type="protein sequence ID" value="GAA4142619.1"/>
    <property type="molecule type" value="Genomic_DNA"/>
</dbReference>
<protein>
    <submittedName>
        <fullName evidence="2">Uncharacterized protein</fullName>
    </submittedName>
</protein>
<name>A0ABP7YWT7_9ACTN</name>
<reference evidence="3" key="1">
    <citation type="journal article" date="2019" name="Int. J. Syst. Evol. Microbiol.">
        <title>The Global Catalogue of Microorganisms (GCM) 10K type strain sequencing project: providing services to taxonomists for standard genome sequencing and annotation.</title>
        <authorList>
            <consortium name="The Broad Institute Genomics Platform"/>
            <consortium name="The Broad Institute Genome Sequencing Center for Infectious Disease"/>
            <person name="Wu L."/>
            <person name="Ma J."/>
        </authorList>
    </citation>
    <scope>NUCLEOTIDE SEQUENCE [LARGE SCALE GENOMIC DNA]</scope>
    <source>
        <strain evidence="3">JCM 17316</strain>
    </source>
</reference>
<gene>
    <name evidence="2" type="ORF">GCM10022416_31860</name>
</gene>